<organism evidence="1 2">
    <name type="scientific">Piscirickettsia salmonis</name>
    <dbReference type="NCBI Taxonomy" id="1238"/>
    <lineage>
        <taxon>Bacteria</taxon>
        <taxon>Pseudomonadati</taxon>
        <taxon>Pseudomonadota</taxon>
        <taxon>Gammaproteobacteria</taxon>
        <taxon>Thiotrichales</taxon>
        <taxon>Piscirickettsiaceae</taxon>
        <taxon>Piscirickettsia</taxon>
    </lineage>
</organism>
<reference evidence="1 2" key="1">
    <citation type="journal article" date="2014" name="Genome Announc.">
        <title>Comparative Genome Analysis of Two Isolates of the Fish Pathogen Piscirickettsia salmonis from Different Hosts Reveals Major Differences in Virulence-Associated Secretion Systems.</title>
        <authorList>
            <person name="Bohle H."/>
            <person name="Henriquez P."/>
            <person name="Grothusen H."/>
            <person name="Navas E."/>
            <person name="Sandoval A."/>
            <person name="Bustamante F."/>
            <person name="Bustos P."/>
            <person name="Mancilla M."/>
        </authorList>
    </citation>
    <scope>NUCLEOTIDE SEQUENCE [LARGE SCALE GENOMIC DNA]</scope>
    <source>
        <strain evidence="2">B1-32597</strain>
    </source>
</reference>
<evidence type="ECO:0000313" key="1">
    <source>
        <dbReference type="EMBL" id="ALB22556.1"/>
    </source>
</evidence>
<dbReference type="PROSITE" id="PS50007">
    <property type="entry name" value="PIPLC_X_DOMAIN"/>
    <property type="match status" value="1"/>
</dbReference>
<dbReference type="RefSeq" id="WP_017376469.1">
    <property type="nucleotide sequence ID" value="NZ_CP012508.1"/>
</dbReference>
<dbReference type="OrthoDB" id="9795622at2"/>
<dbReference type="InterPro" id="IPR017946">
    <property type="entry name" value="PLC-like_Pdiesterase_TIM-brl"/>
</dbReference>
<keyword evidence="1" id="KW-0378">Hydrolase</keyword>
<dbReference type="EC" id="3.1.4.46" evidence="1"/>
<sequence length="340" mass="37662">MKKIIHTLLVTATTLTTLSFNAHAVDIYGHRGARGLSPENTIPAYNTALRLGVNYVDMDITMTKDGVLVVNHDLNLNPNTTKNNKGQWVSKKNSLFINTLTLKQLQHYDVGTIKPGTPYSTLFSEQYPVQHTKIPTLKYVVQYVKAIAGEKAGFQIEIKTDPAHPHQSATPKQFATALAKLLKAEGITDRTEVQAFDWPCLIALQKINPNIKTAYLTEAASNKQMTSDNPKIAGLWTGGHLLKNYNNSIPKMIHALGGKLWDPEDRELTKPSLEEAHKLGLKVVVWSDPVATGQAFDNKMMEKMISWGVDGIITDRPDQLRGLIAARGFNLPQGFIINNT</sequence>
<dbReference type="PANTHER" id="PTHR46211">
    <property type="entry name" value="GLYCEROPHOSPHORYL DIESTER PHOSPHODIESTERASE"/>
    <property type="match status" value="1"/>
</dbReference>
<proteinExistence type="predicted"/>
<dbReference type="Gene3D" id="3.20.20.190">
    <property type="entry name" value="Phosphatidylinositol (PI) phosphodiesterase"/>
    <property type="match status" value="1"/>
</dbReference>
<dbReference type="EMBL" id="CP012508">
    <property type="protein sequence ID" value="ALB22556.1"/>
    <property type="molecule type" value="Genomic_DNA"/>
</dbReference>
<gene>
    <name evidence="1" type="ORF">KU39_1374</name>
</gene>
<dbReference type="PANTHER" id="PTHR46211:SF14">
    <property type="entry name" value="GLYCEROPHOSPHODIESTER PHOSPHODIESTERASE"/>
    <property type="match status" value="1"/>
</dbReference>
<dbReference type="Pfam" id="PF03009">
    <property type="entry name" value="GDPD"/>
    <property type="match status" value="1"/>
</dbReference>
<dbReference type="GO" id="GO:0008889">
    <property type="term" value="F:glycerophosphodiester phosphodiesterase activity"/>
    <property type="evidence" value="ECO:0007669"/>
    <property type="project" value="UniProtKB-EC"/>
</dbReference>
<protein>
    <submittedName>
        <fullName evidence="1">Glycerophosphoryl diester phosphodiesterase family protein</fullName>
        <ecNumber evidence="1">3.1.4.46</ecNumber>
    </submittedName>
</protein>
<dbReference type="GO" id="GO:0006629">
    <property type="term" value="P:lipid metabolic process"/>
    <property type="evidence" value="ECO:0007669"/>
    <property type="project" value="InterPro"/>
</dbReference>
<name>A0A1L6TB75_PISSA</name>
<dbReference type="SUPFAM" id="SSF51695">
    <property type="entry name" value="PLC-like phosphodiesterases"/>
    <property type="match status" value="1"/>
</dbReference>
<dbReference type="CDD" id="cd08567">
    <property type="entry name" value="GDPD_SpGDE_like"/>
    <property type="match status" value="1"/>
</dbReference>
<dbReference type="InterPro" id="IPR030395">
    <property type="entry name" value="GP_PDE_dom"/>
</dbReference>
<evidence type="ECO:0000313" key="2">
    <source>
        <dbReference type="Proteomes" id="UP000029558"/>
    </source>
</evidence>
<accession>A0A1L6TB75</accession>
<dbReference type="PROSITE" id="PS51704">
    <property type="entry name" value="GP_PDE"/>
    <property type="match status" value="1"/>
</dbReference>
<dbReference type="AlphaFoldDB" id="A0A1L6TB75"/>
<dbReference type="Proteomes" id="UP000029558">
    <property type="component" value="Chromosome"/>
</dbReference>